<accession>A0A1I7ZYE2</accession>
<dbReference type="Proteomes" id="UP000095287">
    <property type="component" value="Unplaced"/>
</dbReference>
<reference evidence="2" key="1">
    <citation type="submission" date="2016-11" db="UniProtKB">
        <authorList>
            <consortium name="WormBaseParasite"/>
        </authorList>
    </citation>
    <scope>IDENTIFICATION</scope>
</reference>
<name>A0A1I7ZYE2_9BILA</name>
<organism evidence="1 2">
    <name type="scientific">Steinernema glaseri</name>
    <dbReference type="NCBI Taxonomy" id="37863"/>
    <lineage>
        <taxon>Eukaryota</taxon>
        <taxon>Metazoa</taxon>
        <taxon>Ecdysozoa</taxon>
        <taxon>Nematoda</taxon>
        <taxon>Chromadorea</taxon>
        <taxon>Rhabditida</taxon>
        <taxon>Tylenchina</taxon>
        <taxon>Panagrolaimomorpha</taxon>
        <taxon>Strongyloidoidea</taxon>
        <taxon>Steinernematidae</taxon>
        <taxon>Steinernema</taxon>
    </lineage>
</organism>
<sequence>MTKPSAQVQTHHVVRTKMDVTEVAKTILRFLQLLQKYDVRFFSGKKRSATSHTSGYASTTLLSPFYFKLSKTKAGKLELMKIIFGHCDGDLHKPSKIF</sequence>
<evidence type="ECO:0000313" key="1">
    <source>
        <dbReference type="Proteomes" id="UP000095287"/>
    </source>
</evidence>
<proteinExistence type="predicted"/>
<dbReference type="WBParaSite" id="L893_g31152.t1">
    <property type="protein sequence ID" value="L893_g31152.t1"/>
    <property type="gene ID" value="L893_g31152"/>
</dbReference>
<evidence type="ECO:0000313" key="2">
    <source>
        <dbReference type="WBParaSite" id="L893_g31152.t1"/>
    </source>
</evidence>
<keyword evidence="1" id="KW-1185">Reference proteome</keyword>
<dbReference type="AlphaFoldDB" id="A0A1I7ZYE2"/>
<protein>
    <submittedName>
        <fullName evidence="2">Ovule protein</fullName>
    </submittedName>
</protein>